<dbReference type="PANTHER" id="PTHR44145">
    <property type="entry name" value="DNAJ HOMOLOG SUBFAMILY A MEMBER 3, MITOCHONDRIAL"/>
    <property type="match status" value="1"/>
</dbReference>
<dbReference type="CDD" id="cd10747">
    <property type="entry name" value="DnaJ_C"/>
    <property type="match status" value="1"/>
</dbReference>
<evidence type="ECO:0000256" key="2">
    <source>
        <dbReference type="ARBA" id="ARBA00022737"/>
    </source>
</evidence>
<dbReference type="InterPro" id="IPR002939">
    <property type="entry name" value="DnaJ_C"/>
</dbReference>
<protein>
    <submittedName>
        <fullName evidence="10">Uncharacterized protein</fullName>
    </submittedName>
</protein>
<dbReference type="Proteomes" id="UP000594262">
    <property type="component" value="Unplaced"/>
</dbReference>
<dbReference type="GO" id="GO:0051082">
    <property type="term" value="F:unfolded protein binding"/>
    <property type="evidence" value="ECO:0007669"/>
    <property type="project" value="InterPro"/>
</dbReference>
<keyword evidence="5" id="KW-0143">Chaperone</keyword>
<dbReference type="Pfam" id="PF00684">
    <property type="entry name" value="DnaJ_CXXCXGXG"/>
    <property type="match status" value="1"/>
</dbReference>
<dbReference type="GO" id="GO:0043066">
    <property type="term" value="P:negative regulation of apoptotic process"/>
    <property type="evidence" value="ECO:0007669"/>
    <property type="project" value="TreeGrafter"/>
</dbReference>
<dbReference type="InterPro" id="IPR036410">
    <property type="entry name" value="HSP_DnaJ_Cys-rich_dom_sf"/>
</dbReference>
<organism evidence="10 11">
    <name type="scientific">Clytia hemisphaerica</name>
    <dbReference type="NCBI Taxonomy" id="252671"/>
    <lineage>
        <taxon>Eukaryota</taxon>
        <taxon>Metazoa</taxon>
        <taxon>Cnidaria</taxon>
        <taxon>Hydrozoa</taxon>
        <taxon>Hydroidolina</taxon>
        <taxon>Leptothecata</taxon>
        <taxon>Obeliida</taxon>
        <taxon>Clytiidae</taxon>
        <taxon>Clytia</taxon>
    </lineage>
</organism>
<evidence type="ECO:0000313" key="11">
    <source>
        <dbReference type="Proteomes" id="UP000594262"/>
    </source>
</evidence>
<dbReference type="PROSITE" id="PS51188">
    <property type="entry name" value="ZF_CR"/>
    <property type="match status" value="1"/>
</dbReference>
<dbReference type="InterPro" id="IPR012724">
    <property type="entry name" value="DnaJ"/>
</dbReference>
<keyword evidence="4 6" id="KW-0862">Zinc</keyword>
<dbReference type="EnsemblMetazoa" id="CLYHEMT018813.2">
    <property type="protein sequence ID" value="CLYHEMP018813.2"/>
    <property type="gene ID" value="CLYHEMG018813"/>
</dbReference>
<dbReference type="SUPFAM" id="SSF57938">
    <property type="entry name" value="DnaJ/Hsp40 cysteine-rich domain"/>
    <property type="match status" value="1"/>
</dbReference>
<evidence type="ECO:0000259" key="9">
    <source>
        <dbReference type="PROSITE" id="PS51188"/>
    </source>
</evidence>
<evidence type="ECO:0000256" key="4">
    <source>
        <dbReference type="ARBA" id="ARBA00022833"/>
    </source>
</evidence>
<feature type="compositionally biased region" description="Acidic residues" evidence="7">
    <location>
        <begin position="452"/>
        <end position="462"/>
    </location>
</feature>
<keyword evidence="1 6" id="KW-0479">Metal-binding</keyword>
<evidence type="ECO:0000256" key="1">
    <source>
        <dbReference type="ARBA" id="ARBA00022723"/>
    </source>
</evidence>
<dbReference type="OrthoDB" id="10256793at2759"/>
<dbReference type="InterPro" id="IPR018253">
    <property type="entry name" value="DnaJ_domain_CS"/>
</dbReference>
<evidence type="ECO:0000259" key="8">
    <source>
        <dbReference type="PROSITE" id="PS50076"/>
    </source>
</evidence>
<dbReference type="InterPro" id="IPR001623">
    <property type="entry name" value="DnaJ_domain"/>
</dbReference>
<sequence>MAGAAAAHGLKKMNLSGKNLNFIKNLALKDCENSIPWLLNAHSITHTRNLSSKCLFRHAQKKKIPFKTQIATFQTSSAALSRKDYYSILGVKKGTSASDIKKAYYKLAKQYHPDTNKNAGAEQKFQEIQQAYEVLSDDKKRAAYDQFGQTDFSGAGGGGGGGHGDPFGAGGPFQGNINMDDVFKQFFGERAGGFSQYGGSGFEQATRAQNVVMNLSFMESVHGGNKDLRIQTQEVCGRCSGKRAEPGTTLQTCPTCRGSGEETVSTGFFNMRSTCRRCQGQGTIIQTPCRKCRGKGSVMENKTVSIPVPAGIEDGQTVRVPISYGELFVTFKVAQSNIFKRDGFDVASDISISFAQAILGGKTKSRGLDGEMEINIPPGAQSHQQMRLTGKGIQRLNGFGKGDHYLNIKIHLPKYITEDQKELLLKFAMEDDTIRGTVNGLEEAKMRQQAADTEDNEPEDTSSEQQENPHDDRFYADEAEVADEKERTTSEIPNDNEEEKNKNENSKTTNDETNADDAKQNRVKS</sequence>
<dbReference type="PROSITE" id="PS00636">
    <property type="entry name" value="DNAJ_1"/>
    <property type="match status" value="1"/>
</dbReference>
<feature type="compositionally biased region" description="Basic and acidic residues" evidence="7">
    <location>
        <begin position="516"/>
        <end position="525"/>
    </location>
</feature>
<dbReference type="GO" id="GO:0031072">
    <property type="term" value="F:heat shock protein binding"/>
    <property type="evidence" value="ECO:0007669"/>
    <property type="project" value="InterPro"/>
</dbReference>
<keyword evidence="11" id="KW-1185">Reference proteome</keyword>
<dbReference type="PROSITE" id="PS50076">
    <property type="entry name" value="DNAJ_2"/>
    <property type="match status" value="1"/>
</dbReference>
<evidence type="ECO:0000256" key="5">
    <source>
        <dbReference type="ARBA" id="ARBA00023186"/>
    </source>
</evidence>
<proteinExistence type="inferred from homology"/>
<dbReference type="GO" id="GO:0005524">
    <property type="term" value="F:ATP binding"/>
    <property type="evidence" value="ECO:0007669"/>
    <property type="project" value="InterPro"/>
</dbReference>
<dbReference type="RefSeq" id="XP_066926243.1">
    <property type="nucleotide sequence ID" value="XM_067070142.1"/>
</dbReference>
<name>A0A7M5X6P1_9CNID</name>
<evidence type="ECO:0000256" key="7">
    <source>
        <dbReference type="SAM" id="MobiDB-lite"/>
    </source>
</evidence>
<reference evidence="10" key="1">
    <citation type="submission" date="2021-01" db="UniProtKB">
        <authorList>
            <consortium name="EnsemblMetazoa"/>
        </authorList>
    </citation>
    <scope>IDENTIFICATION</scope>
</reference>
<dbReference type="InterPro" id="IPR051938">
    <property type="entry name" value="Apopto_cytoskel_mod"/>
</dbReference>
<evidence type="ECO:0000256" key="3">
    <source>
        <dbReference type="ARBA" id="ARBA00022771"/>
    </source>
</evidence>
<dbReference type="GO" id="GO:0006457">
    <property type="term" value="P:protein folding"/>
    <property type="evidence" value="ECO:0007669"/>
    <property type="project" value="InterPro"/>
</dbReference>
<evidence type="ECO:0000313" key="10">
    <source>
        <dbReference type="EnsemblMetazoa" id="CLYHEMP018813.2"/>
    </source>
</evidence>
<dbReference type="HAMAP" id="MF_01152">
    <property type="entry name" value="DnaJ"/>
    <property type="match status" value="1"/>
</dbReference>
<keyword evidence="3 6" id="KW-0863">Zinc-finger</keyword>
<dbReference type="GO" id="GO:0005739">
    <property type="term" value="C:mitochondrion"/>
    <property type="evidence" value="ECO:0007669"/>
    <property type="project" value="TreeGrafter"/>
</dbReference>
<dbReference type="GO" id="GO:0009408">
    <property type="term" value="P:response to heat"/>
    <property type="evidence" value="ECO:0007669"/>
    <property type="project" value="InterPro"/>
</dbReference>
<dbReference type="InterPro" id="IPR008971">
    <property type="entry name" value="HSP40/DnaJ_pept-bd"/>
</dbReference>
<dbReference type="SUPFAM" id="SSF46565">
    <property type="entry name" value="Chaperone J-domain"/>
    <property type="match status" value="1"/>
</dbReference>
<feature type="compositionally biased region" description="Basic and acidic residues" evidence="7">
    <location>
        <begin position="467"/>
        <end position="489"/>
    </location>
</feature>
<dbReference type="FunFam" id="2.60.260.20:FF:000005">
    <property type="entry name" value="Chaperone protein dnaJ 1, mitochondrial"/>
    <property type="match status" value="1"/>
</dbReference>
<dbReference type="InterPro" id="IPR036869">
    <property type="entry name" value="J_dom_sf"/>
</dbReference>
<dbReference type="Gene3D" id="2.10.230.10">
    <property type="entry name" value="Heat shock protein DnaJ, cysteine-rich domain"/>
    <property type="match status" value="1"/>
</dbReference>
<evidence type="ECO:0000256" key="6">
    <source>
        <dbReference type="PROSITE-ProRule" id="PRU00546"/>
    </source>
</evidence>
<feature type="zinc finger region" description="CR-type" evidence="6">
    <location>
        <begin position="223"/>
        <end position="301"/>
    </location>
</feature>
<accession>A0A7M5X6P1</accession>
<dbReference type="Pfam" id="PF01556">
    <property type="entry name" value="DnaJ_C"/>
    <property type="match status" value="1"/>
</dbReference>
<dbReference type="PANTHER" id="PTHR44145:SF3">
    <property type="entry name" value="DNAJ HOMOLOG SUBFAMILY A MEMBER 3, MITOCHONDRIAL"/>
    <property type="match status" value="1"/>
</dbReference>
<dbReference type="InterPro" id="IPR001305">
    <property type="entry name" value="HSP_DnaJ_Cys-rich_dom"/>
</dbReference>
<dbReference type="Gene3D" id="1.10.287.110">
    <property type="entry name" value="DnaJ domain"/>
    <property type="match status" value="1"/>
</dbReference>
<dbReference type="CDD" id="cd06257">
    <property type="entry name" value="DnaJ"/>
    <property type="match status" value="1"/>
</dbReference>
<dbReference type="CDD" id="cd10719">
    <property type="entry name" value="DnaJ_zf"/>
    <property type="match status" value="1"/>
</dbReference>
<feature type="domain" description="CR-type" evidence="9">
    <location>
        <begin position="223"/>
        <end position="301"/>
    </location>
</feature>
<dbReference type="GO" id="GO:0008270">
    <property type="term" value="F:zinc ion binding"/>
    <property type="evidence" value="ECO:0007669"/>
    <property type="project" value="UniProtKB-KW"/>
</dbReference>
<dbReference type="Pfam" id="PF00226">
    <property type="entry name" value="DnaJ"/>
    <property type="match status" value="1"/>
</dbReference>
<dbReference type="GO" id="GO:0007005">
    <property type="term" value="P:mitochondrion organization"/>
    <property type="evidence" value="ECO:0007669"/>
    <property type="project" value="TreeGrafter"/>
</dbReference>
<dbReference type="GeneID" id="136813634"/>
<dbReference type="PRINTS" id="PR00625">
    <property type="entry name" value="JDOMAIN"/>
</dbReference>
<feature type="region of interest" description="Disordered" evidence="7">
    <location>
        <begin position="439"/>
        <end position="525"/>
    </location>
</feature>
<dbReference type="SMART" id="SM00271">
    <property type="entry name" value="DnaJ"/>
    <property type="match status" value="1"/>
</dbReference>
<dbReference type="FunFam" id="2.10.230.10:FF:000002">
    <property type="entry name" value="Molecular chaperone DnaJ"/>
    <property type="match status" value="1"/>
</dbReference>
<keyword evidence="2" id="KW-0677">Repeat</keyword>
<feature type="domain" description="J" evidence="8">
    <location>
        <begin position="84"/>
        <end position="148"/>
    </location>
</feature>
<dbReference type="AlphaFoldDB" id="A0A7M5X6P1"/>
<dbReference type="SUPFAM" id="SSF49493">
    <property type="entry name" value="HSP40/DnaJ peptide-binding domain"/>
    <property type="match status" value="2"/>
</dbReference>
<dbReference type="Gene3D" id="2.60.260.20">
    <property type="entry name" value="Urease metallochaperone UreE, N-terminal domain"/>
    <property type="match status" value="2"/>
</dbReference>